<name>A0A1W7CS90_9ACTN</name>
<evidence type="ECO:0000256" key="5">
    <source>
        <dbReference type="ARBA" id="ARBA00023136"/>
    </source>
</evidence>
<protein>
    <recommendedName>
        <fullName evidence="7">Major facilitator superfamily (MFS) profile domain-containing protein</fullName>
    </recommendedName>
</protein>
<dbReference type="InterPro" id="IPR020846">
    <property type="entry name" value="MFS_dom"/>
</dbReference>
<dbReference type="SUPFAM" id="SSF103473">
    <property type="entry name" value="MFS general substrate transporter"/>
    <property type="match status" value="1"/>
</dbReference>
<keyword evidence="9" id="KW-1185">Reference proteome</keyword>
<evidence type="ECO:0000256" key="6">
    <source>
        <dbReference type="SAM" id="Phobius"/>
    </source>
</evidence>
<keyword evidence="3 6" id="KW-0812">Transmembrane</keyword>
<dbReference type="AlphaFoldDB" id="A0A1W7CS90"/>
<comment type="subcellular location">
    <subcellularLocation>
        <location evidence="1">Cell membrane</location>
        <topology evidence="1">Multi-pass membrane protein</topology>
    </subcellularLocation>
</comment>
<organism evidence="8 9">
    <name type="scientific">Streptomyces marincola</name>
    <dbReference type="NCBI Taxonomy" id="2878388"/>
    <lineage>
        <taxon>Bacteria</taxon>
        <taxon>Bacillati</taxon>
        <taxon>Actinomycetota</taxon>
        <taxon>Actinomycetes</taxon>
        <taxon>Kitasatosporales</taxon>
        <taxon>Streptomycetaceae</taxon>
        <taxon>Streptomyces</taxon>
    </lineage>
</organism>
<feature type="transmembrane region" description="Helical" evidence="6">
    <location>
        <begin position="382"/>
        <end position="402"/>
    </location>
</feature>
<keyword evidence="5 6" id="KW-0472">Membrane</keyword>
<dbReference type="PANTHER" id="PTHR23513:SF11">
    <property type="entry name" value="STAPHYLOFERRIN A TRANSPORTER"/>
    <property type="match status" value="1"/>
</dbReference>
<evidence type="ECO:0000256" key="2">
    <source>
        <dbReference type="ARBA" id="ARBA00022475"/>
    </source>
</evidence>
<feature type="transmembrane region" description="Helical" evidence="6">
    <location>
        <begin position="230"/>
        <end position="249"/>
    </location>
</feature>
<evidence type="ECO:0000256" key="4">
    <source>
        <dbReference type="ARBA" id="ARBA00022989"/>
    </source>
</evidence>
<dbReference type="GO" id="GO:0005886">
    <property type="term" value="C:plasma membrane"/>
    <property type="evidence" value="ECO:0007669"/>
    <property type="project" value="UniProtKB-SubCell"/>
</dbReference>
<dbReference type="Pfam" id="PF07690">
    <property type="entry name" value="MFS_1"/>
    <property type="match status" value="1"/>
</dbReference>
<evidence type="ECO:0000256" key="3">
    <source>
        <dbReference type="ARBA" id="ARBA00022692"/>
    </source>
</evidence>
<dbReference type="EMBL" id="CP021121">
    <property type="protein sequence ID" value="ARQ67582.1"/>
    <property type="molecule type" value="Genomic_DNA"/>
</dbReference>
<accession>A0A1W7CS90</accession>
<evidence type="ECO:0000313" key="8">
    <source>
        <dbReference type="EMBL" id="ARQ67582.1"/>
    </source>
</evidence>
<keyword evidence="2" id="KW-1003">Cell membrane</keyword>
<feature type="domain" description="Major facilitator superfamily (MFS) profile" evidence="7">
    <location>
        <begin position="1"/>
        <end position="406"/>
    </location>
</feature>
<evidence type="ECO:0000313" key="9">
    <source>
        <dbReference type="Proteomes" id="UP000194218"/>
    </source>
</evidence>
<dbReference type="Gene3D" id="1.20.1250.20">
    <property type="entry name" value="MFS general substrate transporter like domains"/>
    <property type="match status" value="1"/>
</dbReference>
<feature type="transmembrane region" description="Helical" evidence="6">
    <location>
        <begin position="317"/>
        <end position="342"/>
    </location>
</feature>
<evidence type="ECO:0000259" key="7">
    <source>
        <dbReference type="PROSITE" id="PS50850"/>
    </source>
</evidence>
<feature type="transmembrane region" description="Helical" evidence="6">
    <location>
        <begin position="354"/>
        <end position="376"/>
    </location>
</feature>
<reference evidence="8 9" key="1">
    <citation type="submission" date="2017-05" db="EMBL/GenBank/DDBJ databases">
        <title>Complete genome sequence of Streptomyces sp. SCSIO 03032 revealed the diverse biosynthetic pathways for its bioactive secondary metabolites.</title>
        <authorList>
            <person name="Ma L."/>
            <person name="Zhu Y."/>
            <person name="Zhang W."/>
            <person name="Zhang G."/>
            <person name="Tian X."/>
            <person name="Zhang S."/>
            <person name="Zhang C."/>
        </authorList>
    </citation>
    <scope>NUCLEOTIDE SEQUENCE [LARGE SCALE GENOMIC DNA]</scope>
    <source>
        <strain evidence="8 9">SCSIO 03032</strain>
    </source>
</reference>
<dbReference type="KEGG" id="smao:CAG99_00925"/>
<dbReference type="OrthoDB" id="4544213at2"/>
<feature type="transmembrane region" description="Helical" evidence="6">
    <location>
        <begin position="261"/>
        <end position="281"/>
    </location>
</feature>
<feature type="transmembrane region" description="Helical" evidence="6">
    <location>
        <begin position="80"/>
        <end position="100"/>
    </location>
</feature>
<dbReference type="RefSeq" id="WP_086157103.1">
    <property type="nucleotide sequence ID" value="NZ_CP021121.1"/>
</dbReference>
<feature type="transmembrane region" description="Helical" evidence="6">
    <location>
        <begin position="171"/>
        <end position="191"/>
    </location>
</feature>
<dbReference type="Proteomes" id="UP000194218">
    <property type="component" value="Chromosome"/>
</dbReference>
<feature type="transmembrane region" description="Helical" evidence="6">
    <location>
        <begin position="47"/>
        <end position="68"/>
    </location>
</feature>
<sequence>MTRAHSENTNSSRDFRLLWTASAADSLGTQTSGVVLPLLLLAAGHSATVAGAVVSVSLLAGLLAGPFAAVLADRGGRRTVMAWSALTAGAAMAVVALLAASARPPLGALLAAVTAERVATSAYAAAAQGCVAALVPPAAYPRAVSRLQAGEQGALVAGPVLGGLLFQAARWLPFLVDALTYLVAVLCVRSIRADLSPGAAREPGRRGVGAVFADLRDGLRFVRGESFLRGVLWWMTGVNGVLAALYYGAVFALERHGAGTAAIGTVLAVSGAAGVVGALLAPRLAARIPAARLAVLVSWAVVLVALGLTAATRPWSYGLLFAVVSLLVPTLAVLLAAQAIAVTPAAFQSRVGTVLNTVSGVAATAAPLAAGALVALAGTTGLALAGAGTMAVVAVYASRVVAPGLRAAAARPSGAAAAPAGREATP</sequence>
<dbReference type="GO" id="GO:0022857">
    <property type="term" value="F:transmembrane transporter activity"/>
    <property type="evidence" value="ECO:0007669"/>
    <property type="project" value="InterPro"/>
</dbReference>
<proteinExistence type="predicted"/>
<evidence type="ECO:0000256" key="1">
    <source>
        <dbReference type="ARBA" id="ARBA00004651"/>
    </source>
</evidence>
<gene>
    <name evidence="8" type="ORF">CAG99_00925</name>
</gene>
<keyword evidence="4 6" id="KW-1133">Transmembrane helix</keyword>
<dbReference type="InterPro" id="IPR011701">
    <property type="entry name" value="MFS"/>
</dbReference>
<dbReference type="InterPro" id="IPR036259">
    <property type="entry name" value="MFS_trans_sf"/>
</dbReference>
<dbReference type="PANTHER" id="PTHR23513">
    <property type="entry name" value="INTEGRAL MEMBRANE EFFLUX PROTEIN-RELATED"/>
    <property type="match status" value="1"/>
</dbReference>
<dbReference type="PROSITE" id="PS50850">
    <property type="entry name" value="MFS"/>
    <property type="match status" value="1"/>
</dbReference>
<feature type="transmembrane region" description="Helical" evidence="6">
    <location>
        <begin position="293"/>
        <end position="311"/>
    </location>
</feature>